<keyword evidence="4" id="KW-1185">Reference proteome</keyword>
<dbReference type="RefSeq" id="WP_270951376.1">
    <property type="nucleotide sequence ID" value="NZ_JAQGLA010000046.1"/>
</dbReference>
<organism evidence="3 4">
    <name type="scientific">Saccharopolyspora oryzae</name>
    <dbReference type="NCBI Taxonomy" id="2997343"/>
    <lineage>
        <taxon>Bacteria</taxon>
        <taxon>Bacillati</taxon>
        <taxon>Actinomycetota</taxon>
        <taxon>Actinomycetes</taxon>
        <taxon>Pseudonocardiales</taxon>
        <taxon>Pseudonocardiaceae</taxon>
        <taxon>Saccharopolyspora</taxon>
    </lineage>
</organism>
<feature type="region of interest" description="Disordered" evidence="1">
    <location>
        <begin position="1"/>
        <end position="22"/>
    </location>
</feature>
<dbReference type="InterPro" id="IPR001646">
    <property type="entry name" value="5peptide_repeat"/>
</dbReference>
<dbReference type="Gene3D" id="2.160.20.80">
    <property type="entry name" value="E3 ubiquitin-protein ligase SopA"/>
    <property type="match status" value="1"/>
</dbReference>
<reference evidence="3 4" key="1">
    <citation type="submission" date="2022-11" db="EMBL/GenBank/DDBJ databases">
        <title>Draft genome sequence of Saccharopolyspora sp. WRP15-2 isolated from rhizosphere soils of wild rice in Thailand.</title>
        <authorList>
            <person name="Duangmal K."/>
            <person name="Kammanee S."/>
            <person name="Muangham S."/>
        </authorList>
    </citation>
    <scope>NUCLEOTIDE SEQUENCE [LARGE SCALE GENOMIC DNA]</scope>
    <source>
        <strain evidence="3 4">WRP15-2</strain>
    </source>
</reference>
<keyword evidence="2" id="KW-0472">Membrane</keyword>
<feature type="transmembrane region" description="Helical" evidence="2">
    <location>
        <begin position="27"/>
        <end position="51"/>
    </location>
</feature>
<keyword evidence="2" id="KW-0812">Transmembrane</keyword>
<proteinExistence type="predicted"/>
<dbReference type="PANTHER" id="PTHR14136">
    <property type="entry name" value="BTB_POZ DOMAIN-CONTAINING PROTEIN KCTD9"/>
    <property type="match status" value="1"/>
</dbReference>
<gene>
    <name evidence="3" type="ORF">OU415_23900</name>
</gene>
<dbReference type="EMBL" id="JAQGLA010000046">
    <property type="protein sequence ID" value="MDA3628497.1"/>
    <property type="molecule type" value="Genomic_DNA"/>
</dbReference>
<name>A0ABT4V3G0_9PSEU</name>
<dbReference type="InterPro" id="IPR051082">
    <property type="entry name" value="Pentapeptide-BTB/POZ_domain"/>
</dbReference>
<dbReference type="SUPFAM" id="SSF141571">
    <property type="entry name" value="Pentapeptide repeat-like"/>
    <property type="match status" value="1"/>
</dbReference>
<dbReference type="Pfam" id="PF13599">
    <property type="entry name" value="Pentapeptide_4"/>
    <property type="match status" value="1"/>
</dbReference>
<comment type="caution">
    <text evidence="3">The sequence shown here is derived from an EMBL/GenBank/DDBJ whole genome shotgun (WGS) entry which is preliminary data.</text>
</comment>
<evidence type="ECO:0000256" key="2">
    <source>
        <dbReference type="SAM" id="Phobius"/>
    </source>
</evidence>
<protein>
    <submittedName>
        <fullName evidence="3">Pentapeptide repeat-containing protein</fullName>
    </submittedName>
</protein>
<accession>A0ABT4V3G0</accession>
<evidence type="ECO:0000313" key="4">
    <source>
        <dbReference type="Proteomes" id="UP001210380"/>
    </source>
</evidence>
<sequence>MVDVPSSPGPQAVPDEPGGAANSSRRWIVGVVLTTVVNLAATATTVGGLWLQKNSVDLERMEVVNAAVGKIHSSEDRDQAEGFGLLRDVMREEPEMQEVILASVERYLRSPRLLGAEEIKGLTGTITRYVAIQGTQDAAEVIRARDPLKDQGGPGQRSFFLPGMKVDGVAFKDVVMRGTVATGCYARWTIWNRADLGGSEFQECRFDGAQFVGAKLNGVDFTGAFLKDADFRDADLVGANLNRAVLGGVDLKGANLRGAKFGKINFENVSFDGVESIAGADFSQVKQIERAWNLRDAPGRESAIWPPGS</sequence>
<evidence type="ECO:0000313" key="3">
    <source>
        <dbReference type="EMBL" id="MDA3628497.1"/>
    </source>
</evidence>
<dbReference type="PANTHER" id="PTHR14136:SF17">
    <property type="entry name" value="BTB_POZ DOMAIN-CONTAINING PROTEIN KCTD9"/>
    <property type="match status" value="1"/>
</dbReference>
<evidence type="ECO:0000256" key="1">
    <source>
        <dbReference type="SAM" id="MobiDB-lite"/>
    </source>
</evidence>
<keyword evidence="2" id="KW-1133">Transmembrane helix</keyword>
<dbReference type="Proteomes" id="UP001210380">
    <property type="component" value="Unassembled WGS sequence"/>
</dbReference>